<keyword evidence="2" id="KW-0288">FMN</keyword>
<dbReference type="EMBL" id="CP104013">
    <property type="protein sequence ID" value="UYP44999.1"/>
    <property type="molecule type" value="Genomic_DNA"/>
</dbReference>
<protein>
    <recommendedName>
        <fullName evidence="4">NADPH-dependent FMN reductase-like domain-containing protein</fullName>
    </recommendedName>
</protein>
<dbReference type="Pfam" id="PF03358">
    <property type="entry name" value="FMN_red"/>
    <property type="match status" value="1"/>
</dbReference>
<evidence type="ECO:0000259" key="4">
    <source>
        <dbReference type="Pfam" id="PF03358"/>
    </source>
</evidence>
<gene>
    <name evidence="5" type="ORF">NEF87_001284</name>
</gene>
<reference evidence="5" key="1">
    <citation type="submission" date="2022-09" db="EMBL/GenBank/DDBJ databases">
        <title>Actin cytoskeleton and complex cell architecture in an #Asgard archaeon.</title>
        <authorList>
            <person name="Ponce Toledo R.I."/>
            <person name="Schleper C."/>
            <person name="Rodrigues Oliveira T."/>
            <person name="Wollweber F."/>
            <person name="Xu J."/>
            <person name="Rittmann S."/>
            <person name="Klingl A."/>
            <person name="Pilhofer M."/>
        </authorList>
    </citation>
    <scope>NUCLEOTIDE SEQUENCE</scope>
    <source>
        <strain evidence="5">B-35</strain>
    </source>
</reference>
<keyword evidence="1" id="KW-0285">Flavoprotein</keyword>
<evidence type="ECO:0000313" key="6">
    <source>
        <dbReference type="Proteomes" id="UP001208689"/>
    </source>
</evidence>
<dbReference type="PANTHER" id="PTHR43278">
    <property type="entry name" value="NAD(P)H-DEPENDENT FMN-CONTAINING OXIDOREDUCTASE YWQN-RELATED"/>
    <property type="match status" value="1"/>
</dbReference>
<comment type="similarity">
    <text evidence="3">Belongs to the SsuE family. Isf subfamily.</text>
</comment>
<evidence type="ECO:0000256" key="2">
    <source>
        <dbReference type="ARBA" id="ARBA00022643"/>
    </source>
</evidence>
<sequence length="258" mass="29676">MKILSIIGSGRKNGNTALVSQLIEQQLSQDPTFDFDYEHLYINDYRILPCIGCRTCFNKIEMFCPLKDDFLQIKSKIDKATLIIFATPVYVNDVSALMKLLIDRLAFATHRPQYFAKYAFVVATTALSNPRNAIRSLASAINVWGFHLIGTQGLKLKVLPDEEKIQAKYNKTIQKITAKITKIIKSNRISSPTILKLAIFKVQQNYWKSQQKMLYEYNYWKSNGFFDSDRVYFSEVSPPKWKKGMAGLLAWIINSVFM</sequence>
<dbReference type="InterPro" id="IPR051796">
    <property type="entry name" value="ISF_SsuE-like"/>
</dbReference>
<dbReference type="Proteomes" id="UP001208689">
    <property type="component" value="Chromosome"/>
</dbReference>
<organism evidence="5 6">
    <name type="scientific">Candidatus Lokiarchaeum ossiferum</name>
    <dbReference type="NCBI Taxonomy" id="2951803"/>
    <lineage>
        <taxon>Archaea</taxon>
        <taxon>Promethearchaeati</taxon>
        <taxon>Promethearchaeota</taxon>
        <taxon>Promethearchaeia</taxon>
        <taxon>Promethearchaeales</taxon>
        <taxon>Promethearchaeaceae</taxon>
        <taxon>Candidatus Lokiarchaeum</taxon>
    </lineage>
</organism>
<accession>A0ABY6HR86</accession>
<evidence type="ECO:0000313" key="5">
    <source>
        <dbReference type="EMBL" id="UYP44999.1"/>
    </source>
</evidence>
<feature type="domain" description="NADPH-dependent FMN reductase-like" evidence="4">
    <location>
        <begin position="1"/>
        <end position="151"/>
    </location>
</feature>
<keyword evidence="6" id="KW-1185">Reference proteome</keyword>
<dbReference type="SUPFAM" id="SSF52218">
    <property type="entry name" value="Flavoproteins"/>
    <property type="match status" value="1"/>
</dbReference>
<proteinExistence type="inferred from homology"/>
<dbReference type="Gene3D" id="3.40.50.360">
    <property type="match status" value="1"/>
</dbReference>
<evidence type="ECO:0000256" key="3">
    <source>
        <dbReference type="ARBA" id="ARBA00038292"/>
    </source>
</evidence>
<dbReference type="PANTHER" id="PTHR43278:SF2">
    <property type="entry name" value="IRON-SULFUR FLAVOPROTEIN"/>
    <property type="match status" value="1"/>
</dbReference>
<dbReference type="InterPro" id="IPR029039">
    <property type="entry name" value="Flavoprotein-like_sf"/>
</dbReference>
<evidence type="ECO:0000256" key="1">
    <source>
        <dbReference type="ARBA" id="ARBA00022630"/>
    </source>
</evidence>
<dbReference type="InterPro" id="IPR005025">
    <property type="entry name" value="FMN_Rdtase-like_dom"/>
</dbReference>
<name>A0ABY6HR86_9ARCH</name>